<dbReference type="InterPro" id="IPR019775">
    <property type="entry name" value="WD40_repeat_CS"/>
</dbReference>
<dbReference type="Gene3D" id="2.130.10.10">
    <property type="entry name" value="YVTN repeat-like/Quinoprotein amine dehydrogenase"/>
    <property type="match status" value="1"/>
</dbReference>
<dbReference type="OMA" id="VLCAEWE"/>
<dbReference type="EMBL" id="GL433860">
    <property type="protein sequence ID" value="EFN51765.1"/>
    <property type="molecule type" value="Genomic_DNA"/>
</dbReference>
<evidence type="ECO:0000256" key="1">
    <source>
        <dbReference type="ARBA" id="ARBA00004604"/>
    </source>
</evidence>
<feature type="repeat" description="WD" evidence="5">
    <location>
        <begin position="103"/>
        <end position="131"/>
    </location>
</feature>
<comment type="subcellular location">
    <subcellularLocation>
        <location evidence="1">Nucleus</location>
        <location evidence="1">Nucleolus</location>
    </subcellularLocation>
</comment>
<dbReference type="InterPro" id="IPR015943">
    <property type="entry name" value="WD40/YVTN_repeat-like_dom_sf"/>
</dbReference>
<dbReference type="InParanoid" id="E1ZQR9"/>
<dbReference type="FunCoup" id="E1ZQR9">
    <property type="interactions" value="1439"/>
</dbReference>
<dbReference type="InterPro" id="IPR001632">
    <property type="entry name" value="WD40_G-protein_beta-like"/>
</dbReference>
<feature type="repeat" description="WD" evidence="5">
    <location>
        <begin position="390"/>
        <end position="431"/>
    </location>
</feature>
<evidence type="ECO:0000256" key="3">
    <source>
        <dbReference type="ARBA" id="ARBA00022737"/>
    </source>
</evidence>
<dbReference type="InterPro" id="IPR020472">
    <property type="entry name" value="WD40_PAC1"/>
</dbReference>
<feature type="repeat" description="WD" evidence="5">
    <location>
        <begin position="432"/>
        <end position="465"/>
    </location>
</feature>
<dbReference type="SMART" id="SM00320">
    <property type="entry name" value="WD40"/>
    <property type="match status" value="8"/>
</dbReference>
<dbReference type="STRING" id="554065.E1ZQR9"/>
<dbReference type="RefSeq" id="XP_005843867.1">
    <property type="nucleotide sequence ID" value="XM_005843805.1"/>
</dbReference>
<evidence type="ECO:0000256" key="2">
    <source>
        <dbReference type="ARBA" id="ARBA00022574"/>
    </source>
</evidence>
<dbReference type="OrthoDB" id="10267436at2759"/>
<dbReference type="PANTHER" id="PTHR19848:SF0">
    <property type="entry name" value="NOTCHLESS PROTEIN HOMOLOG 1"/>
    <property type="match status" value="1"/>
</dbReference>
<dbReference type="GeneID" id="17351284"/>
<dbReference type="Pfam" id="PF00400">
    <property type="entry name" value="WD40"/>
    <property type="match status" value="7"/>
</dbReference>
<sequence length="465" mass="50941">MTAHHCSCPSFQWSSTRPQLDVPHDVTPSQLETLLNGLRQTEERLPYSFFIQEQELAAELGAHLLKHKAGFCGVCAARGVSPSGSVQGPSSDTVHSQHCRACSPDGQRLASGSGDTTVRFWDLNTQTPQYSCKGHASWVLVVAWSPDAALVASGKCDHDGGVWLWDPATGKALGQCKACFLDGHRKFITSIAWEPAHIELPCRRFCSGSKDATIKVWEASTRRCLITMSNHTQAVTQVKWGGDGLIYSAARDCSINVWAAADGRLVRSLKGHGHWVNTMSLSTDYALRTGAFDHMGLAPGDIDARKAAAQQRYDAACSARPERLVTGSDDFTLFLWEPSTQKQPKARMTGHMQLINQVTFSPDGRWIASASFDKSVKLWDGVSGTFIATFRGHVGPVYQVAWSADSRLLVSGSKDSTLKLWDVRSKKLFMDLPGHADEVFSVDWSPNGHSVVSGGKDKLLKLWRQ</sequence>
<feature type="repeat" description="WD" evidence="5">
    <location>
        <begin position="228"/>
        <end position="268"/>
    </location>
</feature>
<feature type="repeat" description="WD" evidence="5">
    <location>
        <begin position="132"/>
        <end position="163"/>
    </location>
</feature>
<dbReference type="Pfam" id="PF08154">
    <property type="entry name" value="NLE"/>
    <property type="match status" value="1"/>
</dbReference>
<feature type="domain" description="NLE" evidence="6">
    <location>
        <begin position="17"/>
        <end position="64"/>
    </location>
</feature>
<protein>
    <recommendedName>
        <fullName evidence="6">NLE domain-containing protein</fullName>
    </recommendedName>
</protein>
<dbReference type="AlphaFoldDB" id="E1ZQR9"/>
<gene>
    <name evidence="7" type="ORF">CHLNCDRAFT_56362</name>
</gene>
<dbReference type="InterPro" id="IPR011047">
    <property type="entry name" value="Quinoprotein_ADH-like_sf"/>
</dbReference>
<keyword evidence="2 5" id="KW-0853">WD repeat</keyword>
<keyword evidence="3" id="KW-0677">Repeat</keyword>
<evidence type="ECO:0000313" key="7">
    <source>
        <dbReference type="EMBL" id="EFN51765.1"/>
    </source>
</evidence>
<organism evidence="8">
    <name type="scientific">Chlorella variabilis</name>
    <name type="common">Green alga</name>
    <dbReference type="NCBI Taxonomy" id="554065"/>
    <lineage>
        <taxon>Eukaryota</taxon>
        <taxon>Viridiplantae</taxon>
        <taxon>Chlorophyta</taxon>
        <taxon>core chlorophytes</taxon>
        <taxon>Trebouxiophyceae</taxon>
        <taxon>Chlorellales</taxon>
        <taxon>Chlorellaceae</taxon>
        <taxon>Chlorella clade</taxon>
        <taxon>Chlorella</taxon>
    </lineage>
</organism>
<keyword evidence="4" id="KW-0539">Nucleus</keyword>
<evidence type="ECO:0000259" key="6">
    <source>
        <dbReference type="Pfam" id="PF08154"/>
    </source>
</evidence>
<evidence type="ECO:0000256" key="5">
    <source>
        <dbReference type="PROSITE-ProRule" id="PRU00221"/>
    </source>
</evidence>
<dbReference type="InterPro" id="IPR001680">
    <property type="entry name" value="WD40_rpt"/>
</dbReference>
<dbReference type="SUPFAM" id="SSF50998">
    <property type="entry name" value="Quinoprotein alcohol dehydrogenase-like"/>
    <property type="match status" value="1"/>
</dbReference>
<evidence type="ECO:0000313" key="8">
    <source>
        <dbReference type="Proteomes" id="UP000008141"/>
    </source>
</evidence>
<feature type="repeat" description="WD" evidence="5">
    <location>
        <begin position="348"/>
        <end position="389"/>
    </location>
</feature>
<dbReference type="InterPro" id="IPR012972">
    <property type="entry name" value="NLE"/>
</dbReference>
<dbReference type="GO" id="GO:0005730">
    <property type="term" value="C:nucleolus"/>
    <property type="evidence" value="ECO:0007669"/>
    <property type="project" value="UniProtKB-SubCell"/>
</dbReference>
<name>E1ZQR9_CHLVA</name>
<dbReference type="eggNOG" id="KOG0271">
    <property type="taxonomic scope" value="Eukaryota"/>
</dbReference>
<reference evidence="7 8" key="1">
    <citation type="journal article" date="2010" name="Plant Cell">
        <title>The Chlorella variabilis NC64A genome reveals adaptation to photosymbiosis, coevolution with viruses, and cryptic sex.</title>
        <authorList>
            <person name="Blanc G."/>
            <person name="Duncan G."/>
            <person name="Agarkova I."/>
            <person name="Borodovsky M."/>
            <person name="Gurnon J."/>
            <person name="Kuo A."/>
            <person name="Lindquist E."/>
            <person name="Lucas S."/>
            <person name="Pangilinan J."/>
            <person name="Polle J."/>
            <person name="Salamov A."/>
            <person name="Terry A."/>
            <person name="Yamada T."/>
            <person name="Dunigan D.D."/>
            <person name="Grigoriev I.V."/>
            <person name="Claverie J.M."/>
            <person name="Van Etten J.L."/>
        </authorList>
    </citation>
    <scope>NUCLEOTIDE SEQUENCE [LARGE SCALE GENOMIC DNA]</scope>
    <source>
        <strain evidence="7 8">NC64A</strain>
    </source>
</reference>
<dbReference type="PROSITE" id="PS50294">
    <property type="entry name" value="WD_REPEATS_REGION"/>
    <property type="match status" value="4"/>
</dbReference>
<dbReference type="PANTHER" id="PTHR19848">
    <property type="entry name" value="WD40 REPEAT PROTEIN"/>
    <property type="match status" value="1"/>
</dbReference>
<dbReference type="CDD" id="cd00200">
    <property type="entry name" value="WD40"/>
    <property type="match status" value="1"/>
</dbReference>
<keyword evidence="8" id="KW-1185">Reference proteome</keyword>
<dbReference type="KEGG" id="cvr:CHLNCDRAFT_56362"/>
<dbReference type="PRINTS" id="PR00320">
    <property type="entry name" value="GPROTEINBRPT"/>
</dbReference>
<accession>E1ZQR9</accession>
<dbReference type="PRINTS" id="PR00319">
    <property type="entry name" value="GPROTEINB"/>
</dbReference>
<dbReference type="PROSITE" id="PS50082">
    <property type="entry name" value="WD_REPEATS_2"/>
    <property type="match status" value="7"/>
</dbReference>
<dbReference type="PROSITE" id="PS00678">
    <property type="entry name" value="WD_REPEATS_1"/>
    <property type="match status" value="2"/>
</dbReference>
<dbReference type="GO" id="GO:0000027">
    <property type="term" value="P:ribosomal large subunit assembly"/>
    <property type="evidence" value="ECO:0007669"/>
    <property type="project" value="TreeGrafter"/>
</dbReference>
<proteinExistence type="predicted"/>
<evidence type="ECO:0000256" key="4">
    <source>
        <dbReference type="ARBA" id="ARBA00023242"/>
    </source>
</evidence>
<feature type="repeat" description="WD" evidence="5">
    <location>
        <begin position="181"/>
        <end position="227"/>
    </location>
</feature>
<dbReference type="Proteomes" id="UP000008141">
    <property type="component" value="Unassembled WGS sequence"/>
</dbReference>